<organism evidence="13">
    <name type="scientific">Auxenochlorella protothecoides</name>
    <name type="common">Green microalga</name>
    <name type="synonym">Chlorella protothecoides</name>
    <dbReference type="NCBI Taxonomy" id="3075"/>
    <lineage>
        <taxon>Eukaryota</taxon>
        <taxon>Viridiplantae</taxon>
        <taxon>Chlorophyta</taxon>
        <taxon>core chlorophytes</taxon>
        <taxon>Trebouxiophyceae</taxon>
        <taxon>Chlorellales</taxon>
        <taxon>Chlorellaceae</taxon>
        <taxon>Auxenochlorella</taxon>
    </lineage>
</organism>
<evidence type="ECO:0000256" key="4">
    <source>
        <dbReference type="ARBA" id="ARBA00022692"/>
    </source>
</evidence>
<name>A0A1D2A0Q2_AUXPR</name>
<comment type="similarity">
    <text evidence="3">Belongs to the OST3/OST6 family.</text>
</comment>
<accession>A0A1D2A0Q2</accession>
<dbReference type="Pfam" id="PF04756">
    <property type="entry name" value="OST3_OST6"/>
    <property type="match status" value="1"/>
</dbReference>
<dbReference type="EMBL" id="GDKF01002518">
    <property type="protein sequence ID" value="JAT76104.1"/>
    <property type="molecule type" value="Transcribed_RNA"/>
</dbReference>
<proteinExistence type="inferred from homology"/>
<feature type="chain" id="PRO_5014266711" description="OST3/OST6 family protein" evidence="11">
    <location>
        <begin position="26"/>
        <end position="433"/>
    </location>
</feature>
<protein>
    <recommendedName>
        <fullName evidence="15">OST3/OST6 family protein</fullName>
    </recommendedName>
</protein>
<evidence type="ECO:0000256" key="8">
    <source>
        <dbReference type="ARBA" id="ARBA00023136"/>
    </source>
</evidence>
<dbReference type="InterPro" id="IPR021149">
    <property type="entry name" value="OligosaccharylTrfase_OST3/OST6"/>
</dbReference>
<evidence type="ECO:0000256" key="3">
    <source>
        <dbReference type="ARBA" id="ARBA00009561"/>
    </source>
</evidence>
<sequence>MAKMCGWRCAWTSVTVLMGLTGAWAPETFISLEQSTWQISRSQPSVLEILPHRPSPSKCKPRHRTHPPDHTEESHQEYSRPASRIDHSVPHRRGVMAPGRGAVRLLTTAICIGLYSHCLAVPQELTDVEKVAALSKLQSQSSDGVIQLTKEVFDRYIVGPARPFTLYVLADALHMRNQGNMKLGQVAREYGLVASTLRKATPGKVFLTRAEFTSEKELFGKLGIVSLPHLALIPPSLPVGAAQAVGLTKDHAMPLNDYPWSAETIAGWVMETAGLPAVEINRPSLLKSRFAPVFMLLFMASAAVLGYRLYHAPFLRHTWIYMAGSLVIYWFSVSGGMYIIIRGMPFVQFDQRTRSSNLFLPGQGQLGAEGYIMGTQYLLFGLAVAAGTHLLPRVRDSAARRRLGYALIAGGALLMRSIMGTHHWKTGMTTHWY</sequence>
<keyword evidence="5 11" id="KW-0732">Signal</keyword>
<evidence type="ECO:0000256" key="11">
    <source>
        <dbReference type="SAM" id="SignalP"/>
    </source>
</evidence>
<dbReference type="EMBL" id="GDKF01007216">
    <property type="protein sequence ID" value="JAT71406.1"/>
    <property type="molecule type" value="Transcribed_RNA"/>
</dbReference>
<evidence type="ECO:0000313" key="13">
    <source>
        <dbReference type="EMBL" id="JAT72758.1"/>
    </source>
</evidence>
<evidence type="ECO:0000256" key="7">
    <source>
        <dbReference type="ARBA" id="ARBA00022989"/>
    </source>
</evidence>
<dbReference type="EMBL" id="GDKF01005864">
    <property type="protein sequence ID" value="JAT72758.1"/>
    <property type="molecule type" value="Transcribed_RNA"/>
</dbReference>
<evidence type="ECO:0008006" key="15">
    <source>
        <dbReference type="Google" id="ProtNLM"/>
    </source>
</evidence>
<keyword evidence="7 10" id="KW-1133">Transmembrane helix</keyword>
<evidence type="ECO:0000256" key="6">
    <source>
        <dbReference type="ARBA" id="ARBA00022824"/>
    </source>
</evidence>
<feature type="transmembrane region" description="Helical" evidence="10">
    <location>
        <begin position="403"/>
        <end position="424"/>
    </location>
</feature>
<feature type="transmembrane region" description="Helical" evidence="10">
    <location>
        <begin position="290"/>
        <end position="307"/>
    </location>
</feature>
<feature type="transmembrane region" description="Helical" evidence="10">
    <location>
        <begin position="319"/>
        <end position="341"/>
    </location>
</feature>
<comment type="subcellular location">
    <subcellularLocation>
        <location evidence="2">Endoplasmic reticulum membrane</location>
        <topology evidence="2">Multi-pass membrane protein</topology>
    </subcellularLocation>
</comment>
<evidence type="ECO:0000256" key="1">
    <source>
        <dbReference type="ARBA" id="ARBA00002791"/>
    </source>
</evidence>
<feature type="compositionally biased region" description="Basic and acidic residues" evidence="9">
    <location>
        <begin position="66"/>
        <end position="83"/>
    </location>
</feature>
<dbReference type="PANTHER" id="PTHR12692:SF0">
    <property type="entry name" value="GH11935P"/>
    <property type="match status" value="1"/>
</dbReference>
<keyword evidence="4 10" id="KW-0812">Transmembrane</keyword>
<dbReference type="Gene3D" id="3.40.30.10">
    <property type="entry name" value="Glutaredoxin"/>
    <property type="match status" value="1"/>
</dbReference>
<feature type="transmembrane region" description="Helical" evidence="10">
    <location>
        <begin position="370"/>
        <end position="391"/>
    </location>
</feature>
<keyword evidence="6" id="KW-0256">Endoplasmic reticulum</keyword>
<evidence type="ECO:0000256" key="5">
    <source>
        <dbReference type="ARBA" id="ARBA00022729"/>
    </source>
</evidence>
<evidence type="ECO:0000256" key="9">
    <source>
        <dbReference type="SAM" id="MobiDB-lite"/>
    </source>
</evidence>
<dbReference type="PANTHER" id="PTHR12692">
    <property type="entry name" value="DOLICHYL-DIPHOSPHOOLIGOSACCHARIDE--PROTEIN GLYCOSYLTRANSFERASE-RELATED"/>
    <property type="match status" value="1"/>
</dbReference>
<feature type="signal peptide" evidence="11">
    <location>
        <begin position="1"/>
        <end position="25"/>
    </location>
</feature>
<dbReference type="GO" id="GO:0008250">
    <property type="term" value="C:oligosaccharyltransferase complex"/>
    <property type="evidence" value="ECO:0007669"/>
    <property type="project" value="TreeGrafter"/>
</dbReference>
<dbReference type="GO" id="GO:0018279">
    <property type="term" value="P:protein N-linked glycosylation via asparagine"/>
    <property type="evidence" value="ECO:0007669"/>
    <property type="project" value="TreeGrafter"/>
</dbReference>
<keyword evidence="8 10" id="KW-0472">Membrane</keyword>
<evidence type="ECO:0000313" key="14">
    <source>
        <dbReference type="EMBL" id="JAT76104.1"/>
    </source>
</evidence>
<evidence type="ECO:0000313" key="12">
    <source>
        <dbReference type="EMBL" id="JAT71406.1"/>
    </source>
</evidence>
<gene>
    <name evidence="12" type="ORF">g.36418</name>
    <name evidence="13" type="ORF">g.36421</name>
    <name evidence="14" type="ORF">g.36423</name>
</gene>
<dbReference type="AlphaFoldDB" id="A0A1D2A0Q2"/>
<feature type="region of interest" description="Disordered" evidence="9">
    <location>
        <begin position="51"/>
        <end position="83"/>
    </location>
</feature>
<evidence type="ECO:0000256" key="10">
    <source>
        <dbReference type="SAM" id="Phobius"/>
    </source>
</evidence>
<evidence type="ECO:0000256" key="2">
    <source>
        <dbReference type="ARBA" id="ARBA00004477"/>
    </source>
</evidence>
<comment type="function">
    <text evidence="1">Subunit of the oligosaccharyl transferase (OST) complex that catalyzes the initial transfer of a defined glycan (Glc(3)Man(9)GlcNAc(2) in eukaryotes) from the lipid carrier dolichol-pyrophosphate to an asparagine residue within an Asn-X-Ser/Thr consensus motif in nascent polypeptide chains, the first step in protein N-glycosylation. N-glycosylation occurs cotranslationally and the complex associates with the Sec61 complex at the channel-forming translocon complex that mediates protein translocation across the endoplasmic reticulum (ER). All subunits are required for a maximal enzyme activity.</text>
</comment>
<reference evidence="13" key="1">
    <citation type="submission" date="2015-08" db="EMBL/GenBank/DDBJ databases">
        <authorList>
            <person name="Babu N.S."/>
            <person name="Beckwith C.J."/>
            <person name="Beseler K.G."/>
            <person name="Brison A."/>
            <person name="Carone J.V."/>
            <person name="Caskin T.P."/>
            <person name="Diamond M."/>
            <person name="Durham M.E."/>
            <person name="Foxe J.M."/>
            <person name="Go M."/>
            <person name="Henderson B.A."/>
            <person name="Jones I.B."/>
            <person name="McGettigan J.A."/>
            <person name="Micheletti S.J."/>
            <person name="Nasrallah M.E."/>
            <person name="Ortiz D."/>
            <person name="Piller C.R."/>
            <person name="Privatt S.R."/>
            <person name="Schneider S.L."/>
            <person name="Sharp S."/>
            <person name="Smith T.C."/>
            <person name="Stanton J.D."/>
            <person name="Ullery H.E."/>
            <person name="Wilson R.J."/>
            <person name="Serrano M.G."/>
            <person name="Buck G."/>
            <person name="Lee V."/>
            <person name="Wang Y."/>
            <person name="Carvalho R."/>
            <person name="Voegtly L."/>
            <person name="Shi R."/>
            <person name="Duckworth R."/>
            <person name="Johnson A."/>
            <person name="Loviza R."/>
            <person name="Walstead R."/>
            <person name="Shah Z."/>
            <person name="Kiflezghi M."/>
            <person name="Wade K."/>
            <person name="Ball S.L."/>
            <person name="Bradley K.W."/>
            <person name="Asai D.J."/>
            <person name="Bowman C.A."/>
            <person name="Russell D.A."/>
            <person name="Pope W.H."/>
            <person name="Jacobs-Sera D."/>
            <person name="Hendrix R.W."/>
            <person name="Hatfull G.F."/>
        </authorList>
    </citation>
    <scope>NUCLEOTIDE SEQUENCE</scope>
</reference>